<dbReference type="RefSeq" id="WP_024564576.1">
    <property type="nucleotide sequence ID" value="NZ_CP007547.1"/>
</dbReference>
<dbReference type="HOGENOM" id="CLU_862487_0_0_10"/>
<reference evidence="1 2" key="1">
    <citation type="journal article" date="2013" name="Lancet">
        <title>First case of E anophelis outbreak in an intensive-care unit.</title>
        <authorList>
            <person name="Teo J."/>
            <person name="Tan S.Y."/>
            <person name="Tay M."/>
            <person name="Ding Y."/>
            <person name="Kjelleberg S."/>
            <person name="Givskov M."/>
            <person name="Lin R.T."/>
            <person name="Yang L."/>
        </authorList>
    </citation>
    <scope>NUCLEOTIDE SEQUENCE [LARGE SCALE GENOMIC DNA]</scope>
    <source>
        <strain evidence="1 2">NUHP1</strain>
    </source>
</reference>
<sequence length="324" mass="38405">MVSTDKEYVKIRIDGILDLEEISRNYEMASEELVEFHNKHCALHELLTLTLPKYVEYLYIPEKAFKKQESNQLKSTKLDLPNTESTKVYGVIVKFFPKELQLHYKINVKRIQNTIELVKEKTYTNNQEIDSVIEQLFEKAEQSLYPLKINTTANGNILSIENAEEIKNRWKLKCFPELKEYYVSELADNILGQLDVAFMNLNKEDNLYFENGIWFKLFFLPIYQCYTDFSRRDIVNIYIAALMQNITYNIEYILDKEYVNDKIILTITGKEEGTIYNQHQRKGQINIVYKLYKNTHEIYSVAGVISAFEKDKEHKIEFQLYELE</sequence>
<dbReference type="AlphaFoldDB" id="A0A077EFY4"/>
<dbReference type="EMBL" id="CP007547">
    <property type="protein sequence ID" value="AIL45488.1"/>
    <property type="molecule type" value="Genomic_DNA"/>
</dbReference>
<evidence type="ECO:0000313" key="1">
    <source>
        <dbReference type="EMBL" id="AIL45488.1"/>
    </source>
</evidence>
<dbReference type="eggNOG" id="COG1388">
    <property type="taxonomic scope" value="Bacteria"/>
</dbReference>
<name>A0A077EFY4_9FLAO</name>
<dbReference type="STRING" id="1338011.BD94_1713"/>
<dbReference type="KEGG" id="eao:BD94_1713"/>
<protein>
    <submittedName>
        <fullName evidence="1">Uncharacterized protein</fullName>
    </submittedName>
</protein>
<evidence type="ECO:0000313" key="2">
    <source>
        <dbReference type="Proteomes" id="UP000028933"/>
    </source>
</evidence>
<accession>A0A077EFY4</accession>
<gene>
    <name evidence="1" type="ORF">BD94_1713</name>
</gene>
<organism evidence="1 2">
    <name type="scientific">Elizabethkingia anophelis NUHP1</name>
    <dbReference type="NCBI Taxonomy" id="1338011"/>
    <lineage>
        <taxon>Bacteria</taxon>
        <taxon>Pseudomonadati</taxon>
        <taxon>Bacteroidota</taxon>
        <taxon>Flavobacteriia</taxon>
        <taxon>Flavobacteriales</taxon>
        <taxon>Weeksellaceae</taxon>
        <taxon>Elizabethkingia</taxon>
    </lineage>
</organism>
<proteinExistence type="predicted"/>
<dbReference type="Proteomes" id="UP000028933">
    <property type="component" value="Chromosome"/>
</dbReference>